<evidence type="ECO:0000313" key="8">
    <source>
        <dbReference type="Proteomes" id="UP000334923"/>
    </source>
</evidence>
<evidence type="ECO:0000313" key="7">
    <source>
        <dbReference type="EMBL" id="VVM07764.1"/>
    </source>
</evidence>
<dbReference type="GO" id="GO:0003727">
    <property type="term" value="F:single-stranded RNA binding"/>
    <property type="evidence" value="ECO:0007669"/>
    <property type="project" value="TreeGrafter"/>
</dbReference>
<dbReference type="GO" id="GO:0043737">
    <property type="term" value="F:deoxyribonuclease V activity"/>
    <property type="evidence" value="ECO:0007669"/>
    <property type="project" value="UniProtKB-EC"/>
</dbReference>
<organism evidence="7 8">
    <name type="scientific">Methylacidimicrobium tartarophylax</name>
    <dbReference type="NCBI Taxonomy" id="1041768"/>
    <lineage>
        <taxon>Bacteria</taxon>
        <taxon>Pseudomonadati</taxon>
        <taxon>Verrucomicrobiota</taxon>
        <taxon>Methylacidimicrobium</taxon>
    </lineage>
</organism>
<keyword evidence="4 7" id="KW-0255">Endonuclease</keyword>
<dbReference type="PANTHER" id="PTHR28511:SF1">
    <property type="entry name" value="ENDONUCLEASE V"/>
    <property type="match status" value="1"/>
</dbReference>
<dbReference type="GO" id="GO:0006281">
    <property type="term" value="P:DNA repair"/>
    <property type="evidence" value="ECO:0007669"/>
    <property type="project" value="InterPro"/>
</dbReference>
<feature type="compositionally biased region" description="Polar residues" evidence="6">
    <location>
        <begin position="241"/>
        <end position="250"/>
    </location>
</feature>
<dbReference type="CDD" id="cd06559">
    <property type="entry name" value="Endonuclease_V"/>
    <property type="match status" value="1"/>
</dbReference>
<proteinExistence type="predicted"/>
<dbReference type="EMBL" id="CABFVA020000111">
    <property type="protein sequence ID" value="VVM07764.1"/>
    <property type="molecule type" value="Genomic_DNA"/>
</dbReference>
<evidence type="ECO:0000256" key="6">
    <source>
        <dbReference type="SAM" id="MobiDB-lite"/>
    </source>
</evidence>
<comment type="subcellular location">
    <subcellularLocation>
        <location evidence="1">Cytoplasm</location>
    </subcellularLocation>
</comment>
<gene>
    <name evidence="7" type="primary">nfi</name>
    <name evidence="7" type="ORF">MAMT_01916</name>
</gene>
<dbReference type="GO" id="GO:0005737">
    <property type="term" value="C:cytoplasm"/>
    <property type="evidence" value="ECO:0007669"/>
    <property type="project" value="UniProtKB-SubCell"/>
</dbReference>
<keyword evidence="2" id="KW-0963">Cytoplasm</keyword>
<keyword evidence="8" id="KW-1185">Reference proteome</keyword>
<keyword evidence="3" id="KW-0540">Nuclease</keyword>
<dbReference type="EC" id="3.1.21.7" evidence="7"/>
<dbReference type="Pfam" id="PF04493">
    <property type="entry name" value="Endonuclease_5"/>
    <property type="match status" value="1"/>
</dbReference>
<evidence type="ECO:0000256" key="1">
    <source>
        <dbReference type="ARBA" id="ARBA00004496"/>
    </source>
</evidence>
<evidence type="ECO:0000256" key="2">
    <source>
        <dbReference type="ARBA" id="ARBA00022490"/>
    </source>
</evidence>
<evidence type="ECO:0000256" key="4">
    <source>
        <dbReference type="ARBA" id="ARBA00022759"/>
    </source>
</evidence>
<dbReference type="InterPro" id="IPR007581">
    <property type="entry name" value="Endonuclease-V"/>
</dbReference>
<protein>
    <submittedName>
        <fullName evidence="7">Endonuclease V</fullName>
        <ecNumber evidence="7">3.1.21.7</ecNumber>
    </submittedName>
</protein>
<sequence length="250" mass="26574">MNGSVGKGWPPPFSPWPATVEELVARQETLRQESEEPWTPPGHPILIAGCFVCFSRRRAGAGYAGEAGWAAAALLQSTRLVGVGLARGVAGARYEPGLLALREGPLLEEALGRLPERPELILVNATGRDHPRGAGLALHLGARFGLPSVGVTRNPLLAAGEPPAEPRGSLSPLLLAGSAVAYWVRTQEGKAPVVAHAGWRTGAETAAELVLSLTARYRTPEPLRQARRLARESRSAEVSRTCQTDRLGNK</sequence>
<accession>A0A5E6MP42</accession>
<dbReference type="PANTHER" id="PTHR28511">
    <property type="entry name" value="ENDONUCLEASE V"/>
    <property type="match status" value="1"/>
</dbReference>
<keyword evidence="5 7" id="KW-0378">Hydrolase</keyword>
<evidence type="ECO:0000256" key="5">
    <source>
        <dbReference type="ARBA" id="ARBA00022801"/>
    </source>
</evidence>
<dbReference type="GO" id="GO:0016891">
    <property type="term" value="F:RNA endonuclease activity producing 5'-phosphomonoesters, hydrolytic mechanism"/>
    <property type="evidence" value="ECO:0007669"/>
    <property type="project" value="TreeGrafter"/>
</dbReference>
<dbReference type="AlphaFoldDB" id="A0A5E6MP42"/>
<dbReference type="Gene3D" id="3.30.2170.10">
    <property type="entry name" value="archaeoglobus fulgidus dsm 4304 superfamily"/>
    <property type="match status" value="1"/>
</dbReference>
<name>A0A5E6MP42_9BACT</name>
<dbReference type="Proteomes" id="UP000334923">
    <property type="component" value="Unassembled WGS sequence"/>
</dbReference>
<feature type="region of interest" description="Disordered" evidence="6">
    <location>
        <begin position="226"/>
        <end position="250"/>
    </location>
</feature>
<evidence type="ECO:0000256" key="3">
    <source>
        <dbReference type="ARBA" id="ARBA00022722"/>
    </source>
</evidence>
<reference evidence="7 8" key="1">
    <citation type="submission" date="2019-09" db="EMBL/GenBank/DDBJ databases">
        <authorList>
            <person name="Cremers G."/>
        </authorList>
    </citation>
    <scope>NUCLEOTIDE SEQUENCE [LARGE SCALE GENOMIC DNA]</scope>
    <source>
        <strain evidence="7">4A</strain>
    </source>
</reference>
<dbReference type="OrthoDB" id="9790916at2"/>